<comment type="caution">
    <text evidence="3">The sequence shown here is derived from an EMBL/GenBank/DDBJ whole genome shotgun (WGS) entry which is preliminary data.</text>
</comment>
<dbReference type="GO" id="GO:0006508">
    <property type="term" value="P:proteolysis"/>
    <property type="evidence" value="ECO:0007669"/>
    <property type="project" value="InterPro"/>
</dbReference>
<feature type="non-terminal residue" evidence="3">
    <location>
        <position position="618"/>
    </location>
</feature>
<evidence type="ECO:0000259" key="2">
    <source>
        <dbReference type="Pfam" id="PF05547"/>
    </source>
</evidence>
<dbReference type="InterPro" id="IPR008757">
    <property type="entry name" value="Peptidase_M6-like_domain"/>
</dbReference>
<proteinExistence type="predicted"/>
<keyword evidence="3" id="KW-0645">Protease</keyword>
<feature type="chain" id="PRO_5037313765" evidence="1">
    <location>
        <begin position="24"/>
        <end position="618"/>
    </location>
</feature>
<evidence type="ECO:0000313" key="3">
    <source>
        <dbReference type="EMBL" id="MBU2689918.1"/>
    </source>
</evidence>
<dbReference type="Proteomes" id="UP000777784">
    <property type="component" value="Unassembled WGS sequence"/>
</dbReference>
<evidence type="ECO:0000256" key="1">
    <source>
        <dbReference type="SAM" id="SignalP"/>
    </source>
</evidence>
<dbReference type="AlphaFoldDB" id="A0A948WBF8"/>
<organism evidence="3 4">
    <name type="scientific">Eiseniibacteriota bacterium</name>
    <dbReference type="NCBI Taxonomy" id="2212470"/>
    <lineage>
        <taxon>Bacteria</taxon>
        <taxon>Candidatus Eiseniibacteriota</taxon>
    </lineage>
</organism>
<evidence type="ECO:0000313" key="4">
    <source>
        <dbReference type="Proteomes" id="UP000777784"/>
    </source>
</evidence>
<gene>
    <name evidence="3" type="ORF">KJ970_03250</name>
</gene>
<accession>A0A948WBF8</accession>
<dbReference type="Pfam" id="PF05547">
    <property type="entry name" value="Peptidase_M6"/>
    <property type="match status" value="1"/>
</dbReference>
<keyword evidence="1" id="KW-0732">Signal</keyword>
<name>A0A948WBF8_UNCEI</name>
<feature type="domain" description="Peptidase M6-like" evidence="2">
    <location>
        <begin position="159"/>
        <end position="350"/>
    </location>
</feature>
<keyword evidence="3" id="KW-0378">Hydrolase</keyword>
<sequence length="618" mass="66644">MSLRNSLLILLALCAFQASSVFAIPANPETLRELKQPDGVPFTARLIGDELVHWYETEDGYTIKCNDKGYWTYAQRDGDGGLIPSEQLVGKGSPPVERHLRQDDAWFQTISAMRGALRSKAKSPTRGSITGTQDAVIILVEFSDTGSGEGSAGSHNAGYFSDPSNGLILGSNNGKLADYLDEVSYGQLDLQGVVANGIWHRSDRAELYFGGDCDPGQPCDADFDVPTATDNCNTCIYDLARNAVQMADTTGFDFSAYDGNSDGVVDHVIIVHAGDNQASFSGSADDIWSHWGLIPDGGEPVDGVVVENYIMISEWDLMSVLAHEFGHELGAPDLYDYDTDSDPVGRWCNMGFNFESERPPHFCGLLKVDIDADFSNGQTGWLAPTPLSADSTYTVDRLDQNQTGSVYISAQPFSGNEYYLVENRSRSGYYDNSVPESGLLFTHIDMAMPDGTGRFNDGTPSNSYHGAWIERPLGLASPDGAAYSADDGEDVFSPTSIPNTNANGNVGTGHVFWGITAEGDAMEVNFRSGPTFVNGTTTGYTLWTVEQSPYVLDGDLTVSDGDTLEIEPGVIVKFSGVNTELLVYGTLIAEGAEEPNQIIFTSYADDEYGGDTNNNGPS</sequence>
<dbReference type="NCBIfam" id="TIGR03296">
    <property type="entry name" value="M6dom_TIGR03296"/>
    <property type="match status" value="1"/>
</dbReference>
<dbReference type="PANTHER" id="PTHR41775">
    <property type="entry name" value="SECRETED PROTEIN-RELATED"/>
    <property type="match status" value="1"/>
</dbReference>
<feature type="signal peptide" evidence="1">
    <location>
        <begin position="1"/>
        <end position="23"/>
    </location>
</feature>
<dbReference type="EMBL" id="JAHJDP010000019">
    <property type="protein sequence ID" value="MBU2689918.1"/>
    <property type="molecule type" value="Genomic_DNA"/>
</dbReference>
<keyword evidence="3" id="KW-0482">Metalloprotease</keyword>
<reference evidence="3" key="1">
    <citation type="submission" date="2021-05" db="EMBL/GenBank/DDBJ databases">
        <title>Energy efficiency and biological interactions define the core microbiome of deep oligotrophic groundwater.</title>
        <authorList>
            <person name="Mehrshad M."/>
            <person name="Lopez-Fernandez M."/>
            <person name="Bell E."/>
            <person name="Bernier-Latmani R."/>
            <person name="Bertilsson S."/>
            <person name="Dopson M."/>
        </authorList>
    </citation>
    <scope>NUCLEOTIDE SEQUENCE</scope>
    <source>
        <strain evidence="3">Modern_marine.mb.64</strain>
    </source>
</reference>
<dbReference type="SUPFAM" id="SSF55486">
    <property type="entry name" value="Metalloproteases ('zincins'), catalytic domain"/>
    <property type="match status" value="1"/>
</dbReference>
<dbReference type="GO" id="GO:0008237">
    <property type="term" value="F:metallopeptidase activity"/>
    <property type="evidence" value="ECO:0007669"/>
    <property type="project" value="UniProtKB-KW"/>
</dbReference>
<protein>
    <submittedName>
        <fullName evidence="3">M6 family metalloprotease domain-containing protein</fullName>
    </submittedName>
</protein>
<dbReference type="PANTHER" id="PTHR41775:SF1">
    <property type="entry name" value="PEPTIDASE M6-LIKE DOMAIN-CONTAINING PROTEIN"/>
    <property type="match status" value="1"/>
</dbReference>